<dbReference type="InterPro" id="IPR011990">
    <property type="entry name" value="TPR-like_helical_dom_sf"/>
</dbReference>
<dbReference type="SUPFAM" id="SSF48452">
    <property type="entry name" value="TPR-like"/>
    <property type="match status" value="1"/>
</dbReference>
<evidence type="ECO:0000313" key="2">
    <source>
        <dbReference type="EMBL" id="KKO19150.1"/>
    </source>
</evidence>
<dbReference type="Pfam" id="PF13432">
    <property type="entry name" value="TPR_16"/>
    <property type="match status" value="1"/>
</dbReference>
<dbReference type="Pfam" id="PF13181">
    <property type="entry name" value="TPR_8"/>
    <property type="match status" value="1"/>
</dbReference>
<keyword evidence="1" id="KW-0802">TPR repeat</keyword>
<feature type="repeat" description="TPR" evidence="1">
    <location>
        <begin position="26"/>
        <end position="59"/>
    </location>
</feature>
<dbReference type="PANTHER" id="PTHR12558:SF13">
    <property type="entry name" value="CELL DIVISION CYCLE PROTEIN 27 HOMOLOG"/>
    <property type="match status" value="1"/>
</dbReference>
<dbReference type="InterPro" id="IPR019734">
    <property type="entry name" value="TPR_rpt"/>
</dbReference>
<dbReference type="Pfam" id="PF13174">
    <property type="entry name" value="TPR_6"/>
    <property type="match status" value="1"/>
</dbReference>
<proteinExistence type="predicted"/>
<dbReference type="PROSITE" id="PS50005">
    <property type="entry name" value="TPR"/>
    <property type="match status" value="4"/>
</dbReference>
<evidence type="ECO:0000256" key="1">
    <source>
        <dbReference type="PROSITE-ProRule" id="PRU00339"/>
    </source>
</evidence>
<gene>
    <name evidence="2" type="ORF">BROFUL_02133</name>
</gene>
<dbReference type="Gene3D" id="1.25.40.10">
    <property type="entry name" value="Tetratricopeptide repeat domain"/>
    <property type="match status" value="2"/>
</dbReference>
<accession>A0A0M2UU78</accession>
<organism evidence="2 3">
    <name type="scientific">Candidatus Brocadia fulgida</name>
    <dbReference type="NCBI Taxonomy" id="380242"/>
    <lineage>
        <taxon>Bacteria</taxon>
        <taxon>Pseudomonadati</taxon>
        <taxon>Planctomycetota</taxon>
        <taxon>Candidatus Brocadiia</taxon>
        <taxon>Candidatus Brocadiales</taxon>
        <taxon>Candidatus Brocadiaceae</taxon>
        <taxon>Candidatus Brocadia</taxon>
    </lineage>
</organism>
<protein>
    <submittedName>
        <fullName evidence="2">Uncharacterized protein</fullName>
    </submittedName>
</protein>
<sequence length="374" mass="43396">MINTNKNILIKPGVANQNDIQNYDAFRTRVNLANSAIEKGNWDEAYPNLKAAVEMNPNYAQGYNHLGVFFTRNKKYEEAIDKFKKALQIDFSMTEVHYNLAYLYMEREEYSTALPYLKEVVLANSDDYETYYLMGICCSRSDMKNEAEAFFSEAHRLRPEHIPSAINLSKLLIKKTDYTKAKNILLYTYMNDPSLPEVNLLLGIIYKMQKKHTRAMHYLRETLLKDKNNAEAYNLLGECCVESGMDKQAEAFFSMAVKLDSMYREAFYNLGNLYYRQEKYENAIYALEEYLKTKEAADTINSLWSENAHTDDSDVVSLYNLLGYCFQAKKNPIKARTLWEKSLAIQPLQQDIKDELSRLPQSPLGQKRISLLID</sequence>
<dbReference type="EMBL" id="LAQJ01000213">
    <property type="protein sequence ID" value="KKO19150.1"/>
    <property type="molecule type" value="Genomic_DNA"/>
</dbReference>
<feature type="repeat" description="TPR" evidence="1">
    <location>
        <begin position="94"/>
        <end position="127"/>
    </location>
</feature>
<feature type="repeat" description="TPR" evidence="1">
    <location>
        <begin position="264"/>
        <end position="297"/>
    </location>
</feature>
<reference evidence="2 3" key="1">
    <citation type="journal article" date="2013" name="BMC Microbiol.">
        <title>Identification of the type II cytochrome c maturation pathway in anammox bacteria by comparative genomics.</title>
        <authorList>
            <person name="Ferousi C."/>
            <person name="Speth D.R."/>
            <person name="Reimann J."/>
            <person name="Op den Camp H.J."/>
            <person name="Allen J.W."/>
            <person name="Keltjens J.T."/>
            <person name="Jetten M.S."/>
        </authorList>
    </citation>
    <scope>NUCLEOTIDE SEQUENCE [LARGE SCALE GENOMIC DNA]</scope>
    <source>
        <strain evidence="2">RU1</strain>
    </source>
</reference>
<keyword evidence="3" id="KW-1185">Reference proteome</keyword>
<evidence type="ECO:0000313" key="3">
    <source>
        <dbReference type="Proteomes" id="UP000034954"/>
    </source>
</evidence>
<feature type="repeat" description="TPR" evidence="1">
    <location>
        <begin position="60"/>
        <end position="93"/>
    </location>
</feature>
<name>A0A0M2UU78_9BACT</name>
<dbReference type="PANTHER" id="PTHR12558">
    <property type="entry name" value="CELL DIVISION CYCLE 16,23,27"/>
    <property type="match status" value="1"/>
</dbReference>
<dbReference type="Proteomes" id="UP000034954">
    <property type="component" value="Unassembled WGS sequence"/>
</dbReference>
<dbReference type="SMART" id="SM00028">
    <property type="entry name" value="TPR"/>
    <property type="match status" value="8"/>
</dbReference>
<comment type="caution">
    <text evidence="2">The sequence shown here is derived from an EMBL/GenBank/DDBJ whole genome shotgun (WGS) entry which is preliminary data.</text>
</comment>
<dbReference type="AlphaFoldDB" id="A0A0M2UU78"/>
<dbReference type="Pfam" id="PF14559">
    <property type="entry name" value="TPR_19"/>
    <property type="match status" value="1"/>
</dbReference>
<dbReference type="PROSITE" id="PS50293">
    <property type="entry name" value="TPR_REGION"/>
    <property type="match status" value="1"/>
</dbReference>